<evidence type="ECO:0000256" key="3">
    <source>
        <dbReference type="ARBA" id="ARBA00022670"/>
    </source>
</evidence>
<feature type="region of interest" description="Disordered" evidence="8">
    <location>
        <begin position="591"/>
        <end position="615"/>
    </location>
</feature>
<sequence length="881" mass="99314">MSAIMIRGYAQIWNKRTGMSKAQGALIETVEGKKNFKLLIYFKCGKVRTFYLNNNIKSVAITSYGENLNHLHLTFQNNNFLFVERLTSADAEQLKMFLDKVPQSSPEPHMNPKRVSMSTRTAMQTKQTSLSSVYLESGEQCSGTDKEGGTSVPQNTTLLSSKVSLTSKESETQHRKKMQFSDSEVKKSEKHLIKKSSIRKRFRANPLKYKNRSWNKLSRTEVLKKSKKLTRASTARSFDSRPLGDTGLQYLPEKTLEQLLQALNRSEGGQVPKSLSKAHSQSVWQGLPNLGNTCYINAVIQSLCSIPLFVNDVLNQGFPWGRISHDIFCLCVALLLVMKDVFNMKIKAKLLVNIQKAISLVAEIFAVDTQNDAHEFLSFCLQQMKEGLQRSNVVCITENKPEQENLPQQVFAGDSAAKVPDCPVMTNFESELLRSIFCKACGQAVYKREPSNYLSISLPQGKKACPLSIQSTLDQFFITEELEYKCEKCKHKKADAVHKFSRLPRVLIIHLKRYYFNEYFLVKKNDQAVTISTYLDLSPHCNEGTKPPVPLSKNAHIRDVQLLKTFQKLSFRILCSLSLVTLESFKDSTAKGVKSGKEPASRKPQRVLRGKKRVQPQKDLGKVCKLDMKESKSVHVGDGALIGKEQLASSAMNLGDTSLPLLHKLAPQPVSSPDTCLTEAQFPEIPENVEVKKSQKTSTSAESDFDGVSETTEDFSKDNKTRVRERSQKVAKQSEESDGTRTHKDAPQRTLPESLLKLGNLQPRVSLTRCTELILQEASRRSKDSSDKKTESKTQEPEKKADEKSPCTYRLIGIISHIGRSPGSGHYISDAYDFKNQVWFTYNDLVVSSVSESVVQDSRLDTGYIFFYMHNEIFEELLLRV</sequence>
<comment type="function">
    <text evidence="7">Deubiquitinating enzyme that removes conjugated ubiquitin from specific proteins to regulate different cellular processes.</text>
</comment>
<dbReference type="OMA" id="NHLHLTF"/>
<evidence type="ECO:0000256" key="4">
    <source>
        <dbReference type="ARBA" id="ARBA00022786"/>
    </source>
</evidence>
<keyword evidence="11" id="KW-1185">Reference proteome</keyword>
<feature type="region of interest" description="Disordered" evidence="8">
    <location>
        <begin position="102"/>
        <end position="121"/>
    </location>
</feature>
<dbReference type="GO" id="GO:0004843">
    <property type="term" value="F:cysteine-type deubiquitinase activity"/>
    <property type="evidence" value="ECO:0007669"/>
    <property type="project" value="UniProtKB-UniRule"/>
</dbReference>
<dbReference type="GO" id="GO:0005829">
    <property type="term" value="C:cytosol"/>
    <property type="evidence" value="ECO:0007669"/>
    <property type="project" value="TreeGrafter"/>
</dbReference>
<dbReference type="SUPFAM" id="SSF54001">
    <property type="entry name" value="Cysteine proteinases"/>
    <property type="match status" value="1"/>
</dbReference>
<evidence type="ECO:0000313" key="10">
    <source>
        <dbReference type="Ensembl" id="ENSCLAP00000025350.1"/>
    </source>
</evidence>
<feature type="compositionally biased region" description="Acidic residues" evidence="8">
    <location>
        <begin position="703"/>
        <end position="713"/>
    </location>
</feature>
<evidence type="ECO:0000256" key="5">
    <source>
        <dbReference type="ARBA" id="ARBA00022801"/>
    </source>
</evidence>
<dbReference type="CDD" id="cd02257">
    <property type="entry name" value="Peptidase_C19"/>
    <property type="match status" value="2"/>
</dbReference>
<reference evidence="10" key="2">
    <citation type="submission" date="2025-09" db="UniProtKB">
        <authorList>
            <consortium name="Ensembl"/>
        </authorList>
    </citation>
    <scope>IDENTIFICATION</scope>
</reference>
<feature type="region of interest" description="Disordered" evidence="8">
    <location>
        <begin position="670"/>
        <end position="757"/>
    </location>
</feature>
<feature type="compositionally biased region" description="Basic and acidic residues" evidence="8">
    <location>
        <begin position="591"/>
        <end position="601"/>
    </location>
</feature>
<dbReference type="GO" id="GO:0006508">
    <property type="term" value="P:proteolysis"/>
    <property type="evidence" value="ECO:0007669"/>
    <property type="project" value="UniProtKB-KW"/>
</dbReference>
<dbReference type="Pfam" id="PF16674">
    <property type="entry name" value="UCH_N"/>
    <property type="match status" value="1"/>
</dbReference>
<dbReference type="PANTHER" id="PTHR24006:SF911">
    <property type="entry name" value="UBIQUITIN CARBOXYL-TERMINAL HYDROLASE 26"/>
    <property type="match status" value="1"/>
</dbReference>
<evidence type="ECO:0000313" key="11">
    <source>
        <dbReference type="Proteomes" id="UP000694398"/>
    </source>
</evidence>
<dbReference type="CDD" id="cd13312">
    <property type="entry name" value="PH_USP37_like"/>
    <property type="match status" value="1"/>
</dbReference>
<keyword evidence="3 7" id="KW-0645">Protease</keyword>
<accession>A0A8C2W5Z1</accession>
<comment type="similarity">
    <text evidence="2 7">Belongs to the peptidase C19 family.</text>
</comment>
<dbReference type="InterPro" id="IPR038765">
    <property type="entry name" value="Papain-like_cys_pep_sf"/>
</dbReference>
<dbReference type="FunFam" id="2.30.29.180:FF:000001">
    <property type="entry name" value="Ubiquitin carboxyl-terminal hydrolase 37"/>
    <property type="match status" value="1"/>
</dbReference>
<dbReference type="Pfam" id="PF00443">
    <property type="entry name" value="UCH"/>
    <property type="match status" value="1"/>
</dbReference>
<dbReference type="Ensembl" id="ENSCLAT00000025599.1">
    <property type="protein sequence ID" value="ENSCLAP00000025350.1"/>
    <property type="gene ID" value="ENSCLAG00000017425.1"/>
</dbReference>
<dbReference type="PROSITE" id="PS50235">
    <property type="entry name" value="USP_3"/>
    <property type="match status" value="1"/>
</dbReference>
<name>A0A8C2W5Z1_CHILA</name>
<proteinExistence type="inferred from homology"/>
<feature type="compositionally biased region" description="Basic residues" evidence="8">
    <location>
        <begin position="603"/>
        <end position="615"/>
    </location>
</feature>
<dbReference type="PANTHER" id="PTHR24006">
    <property type="entry name" value="UBIQUITIN CARBOXYL-TERMINAL HYDROLASE"/>
    <property type="match status" value="1"/>
</dbReference>
<evidence type="ECO:0000256" key="6">
    <source>
        <dbReference type="ARBA" id="ARBA00022807"/>
    </source>
</evidence>
<dbReference type="GeneTree" id="ENSGT00940000161929"/>
<keyword evidence="5 7" id="KW-0378">Hydrolase</keyword>
<dbReference type="PROSITE" id="PS00972">
    <property type="entry name" value="USP_1"/>
    <property type="match status" value="1"/>
</dbReference>
<dbReference type="InterPro" id="IPR032069">
    <property type="entry name" value="USP37-like_PH"/>
</dbReference>
<evidence type="ECO:0000256" key="2">
    <source>
        <dbReference type="ARBA" id="ARBA00009085"/>
    </source>
</evidence>
<dbReference type="Gene3D" id="2.30.29.180">
    <property type="entry name" value="Ubiquitin carboxyl-terminal hydrolase 26/29/37, pleckstrin homology-like domain"/>
    <property type="match status" value="1"/>
</dbReference>
<keyword evidence="4 7" id="KW-0833">Ubl conjugation pathway</keyword>
<feature type="compositionally biased region" description="Basic and acidic residues" evidence="8">
    <location>
        <begin position="714"/>
        <end position="747"/>
    </location>
</feature>
<dbReference type="InterPro" id="IPR050164">
    <property type="entry name" value="Peptidase_C19"/>
</dbReference>
<feature type="region of interest" description="Disordered" evidence="8">
    <location>
        <begin position="163"/>
        <end position="188"/>
    </location>
</feature>
<reference evidence="10" key="1">
    <citation type="submission" date="2025-08" db="UniProtKB">
        <authorList>
            <consortium name="Ensembl"/>
        </authorList>
    </citation>
    <scope>IDENTIFICATION</scope>
</reference>
<dbReference type="PROSITE" id="PS00973">
    <property type="entry name" value="USP_2"/>
    <property type="match status" value="1"/>
</dbReference>
<evidence type="ECO:0000256" key="8">
    <source>
        <dbReference type="SAM" id="MobiDB-lite"/>
    </source>
</evidence>
<dbReference type="GO" id="GO:0000082">
    <property type="term" value="P:G1/S transition of mitotic cell cycle"/>
    <property type="evidence" value="ECO:0007669"/>
    <property type="project" value="TreeGrafter"/>
</dbReference>
<dbReference type="AlphaFoldDB" id="A0A8C2W5Z1"/>
<dbReference type="InterPro" id="IPR018200">
    <property type="entry name" value="USP_CS"/>
</dbReference>
<feature type="region of interest" description="Disordered" evidence="8">
    <location>
        <begin position="778"/>
        <end position="804"/>
    </location>
</feature>
<dbReference type="GO" id="GO:0016579">
    <property type="term" value="P:protein deubiquitination"/>
    <property type="evidence" value="ECO:0007669"/>
    <property type="project" value="InterPro"/>
</dbReference>
<keyword evidence="6 7" id="KW-0788">Thiol protease</keyword>
<organism evidence="10 11">
    <name type="scientific">Chinchilla lanigera</name>
    <name type="common">Long-tailed chinchilla</name>
    <name type="synonym">Chinchilla villidera</name>
    <dbReference type="NCBI Taxonomy" id="34839"/>
    <lineage>
        <taxon>Eukaryota</taxon>
        <taxon>Metazoa</taxon>
        <taxon>Chordata</taxon>
        <taxon>Craniata</taxon>
        <taxon>Vertebrata</taxon>
        <taxon>Euteleostomi</taxon>
        <taxon>Mammalia</taxon>
        <taxon>Eutheria</taxon>
        <taxon>Euarchontoglires</taxon>
        <taxon>Glires</taxon>
        <taxon>Rodentia</taxon>
        <taxon>Hystricomorpha</taxon>
        <taxon>Chinchillidae</taxon>
        <taxon>Chinchilla</taxon>
    </lineage>
</organism>
<evidence type="ECO:0000256" key="1">
    <source>
        <dbReference type="ARBA" id="ARBA00000707"/>
    </source>
</evidence>
<dbReference type="GO" id="GO:0005634">
    <property type="term" value="C:nucleus"/>
    <property type="evidence" value="ECO:0007669"/>
    <property type="project" value="TreeGrafter"/>
</dbReference>
<protein>
    <recommendedName>
        <fullName evidence="7">Ubiquitin carboxyl-terminal hydrolase</fullName>
        <ecNumber evidence="7">3.4.19.12</ecNumber>
    </recommendedName>
</protein>
<comment type="catalytic activity">
    <reaction evidence="1 7">
        <text>Thiol-dependent hydrolysis of ester, thioester, amide, peptide and isopeptide bonds formed by the C-terminal Gly of ubiquitin (a 76-residue protein attached to proteins as an intracellular targeting signal).</text>
        <dbReference type="EC" id="3.4.19.12"/>
    </reaction>
</comment>
<feature type="domain" description="USP" evidence="9">
    <location>
        <begin position="285"/>
        <end position="871"/>
    </location>
</feature>
<dbReference type="Gene3D" id="3.90.70.10">
    <property type="entry name" value="Cysteine proteinases"/>
    <property type="match status" value="2"/>
</dbReference>
<dbReference type="EC" id="3.4.19.12" evidence="7"/>
<dbReference type="InterPro" id="IPR038093">
    <property type="entry name" value="USP37-like_PH_sf"/>
</dbReference>
<evidence type="ECO:0000259" key="9">
    <source>
        <dbReference type="PROSITE" id="PS50235"/>
    </source>
</evidence>
<dbReference type="Proteomes" id="UP000694398">
    <property type="component" value="Unassembled WGS sequence"/>
</dbReference>
<evidence type="ECO:0000256" key="7">
    <source>
        <dbReference type="RuleBase" id="RU366025"/>
    </source>
</evidence>
<dbReference type="InterPro" id="IPR001394">
    <property type="entry name" value="Peptidase_C19_UCH"/>
</dbReference>
<dbReference type="InterPro" id="IPR028889">
    <property type="entry name" value="USP"/>
</dbReference>